<feature type="compositionally biased region" description="Basic and acidic residues" evidence="1">
    <location>
        <begin position="96"/>
        <end position="106"/>
    </location>
</feature>
<keyword evidence="2" id="KW-0472">Membrane</keyword>
<protein>
    <submittedName>
        <fullName evidence="3">Uncharacterized protein</fullName>
    </submittedName>
</protein>
<proteinExistence type="predicted"/>
<sequence length="217" mass="23481">MALGHTCLHVRRHQQQHASSSSCSAPAVAAFVGLCLVAVWMASSTLVTLAEFSPFQAPLLRRPAAPVEGTAGADKPPVGVREESADEQEPPMTERQQADHSTEKAKGLMNNRVSRSSWGSRMRIPARSHRQRRTRPRCSRTRRTPSSSTDGDGPGPWRTQAAESNKERTTAPGVPASHSWKLCDVEAGADYILPRQCGGYEKAPGRQALRAPGEALP</sequence>
<organism evidence="3">
    <name type="scientific">Aegilops tauschii</name>
    <name type="common">Tausch's goatgrass</name>
    <name type="synonym">Aegilops squarrosa</name>
    <dbReference type="NCBI Taxonomy" id="37682"/>
    <lineage>
        <taxon>Eukaryota</taxon>
        <taxon>Viridiplantae</taxon>
        <taxon>Streptophyta</taxon>
        <taxon>Embryophyta</taxon>
        <taxon>Tracheophyta</taxon>
        <taxon>Spermatophyta</taxon>
        <taxon>Magnoliopsida</taxon>
        <taxon>Liliopsida</taxon>
        <taxon>Poales</taxon>
        <taxon>Poaceae</taxon>
        <taxon>BOP clade</taxon>
        <taxon>Pooideae</taxon>
        <taxon>Triticodae</taxon>
        <taxon>Triticeae</taxon>
        <taxon>Triticinae</taxon>
        <taxon>Aegilops</taxon>
    </lineage>
</organism>
<evidence type="ECO:0000313" key="3">
    <source>
        <dbReference type="EnsemblPlants" id="EMT32235"/>
    </source>
</evidence>
<evidence type="ECO:0000256" key="1">
    <source>
        <dbReference type="SAM" id="MobiDB-lite"/>
    </source>
</evidence>
<evidence type="ECO:0000256" key="2">
    <source>
        <dbReference type="SAM" id="Phobius"/>
    </source>
</evidence>
<dbReference type="ExpressionAtlas" id="M8C4L8">
    <property type="expression patterns" value="baseline"/>
</dbReference>
<feature type="region of interest" description="Disordered" evidence="1">
    <location>
        <begin position="66"/>
        <end position="176"/>
    </location>
</feature>
<dbReference type="EnsemblPlants" id="EMT32235">
    <property type="protein sequence ID" value="EMT32235"/>
    <property type="gene ID" value="F775_04219"/>
</dbReference>
<name>M8C4L8_AEGTA</name>
<keyword evidence="2" id="KW-1133">Transmembrane helix</keyword>
<keyword evidence="2" id="KW-0812">Transmembrane</keyword>
<reference evidence="3" key="1">
    <citation type="submission" date="2015-06" db="UniProtKB">
        <authorList>
            <consortium name="EnsemblPlants"/>
        </authorList>
    </citation>
    <scope>IDENTIFICATION</scope>
</reference>
<dbReference type="AlphaFoldDB" id="M8C4L8"/>
<feature type="compositionally biased region" description="Basic residues" evidence="1">
    <location>
        <begin position="124"/>
        <end position="143"/>
    </location>
</feature>
<accession>M8C4L8</accession>
<feature type="transmembrane region" description="Helical" evidence="2">
    <location>
        <begin position="27"/>
        <end position="52"/>
    </location>
</feature>